<accession>A0A2C6KH50</accession>
<feature type="region of interest" description="Disordered" evidence="1">
    <location>
        <begin position="26"/>
        <end position="94"/>
    </location>
</feature>
<sequence length="94" mass="10106">MGCANSKPKAKNKRQSVAHLAAAFDQGKVGGTTAAKQSAEAHRKDRDQQLAKLRASKTHKEQNAAARKEVAACFQNTPPTGGLPPPELRYSRPE</sequence>
<evidence type="ECO:0000313" key="3">
    <source>
        <dbReference type="Proteomes" id="UP000221165"/>
    </source>
</evidence>
<dbReference type="RefSeq" id="XP_067925047.1">
    <property type="nucleotide sequence ID" value="XM_068062971.1"/>
</dbReference>
<evidence type="ECO:0000256" key="1">
    <source>
        <dbReference type="SAM" id="MobiDB-lite"/>
    </source>
</evidence>
<dbReference type="Proteomes" id="UP000221165">
    <property type="component" value="Unassembled WGS sequence"/>
</dbReference>
<keyword evidence="3" id="KW-1185">Reference proteome</keyword>
<feature type="compositionally biased region" description="Basic and acidic residues" evidence="1">
    <location>
        <begin position="39"/>
        <end position="49"/>
    </location>
</feature>
<dbReference type="AlphaFoldDB" id="A0A2C6KH50"/>
<gene>
    <name evidence="2" type="ORF">CSUI_002772</name>
</gene>
<name>A0A2C6KH50_9APIC</name>
<dbReference type="GeneID" id="94426182"/>
<proteinExistence type="predicted"/>
<comment type="caution">
    <text evidence="2">The sequence shown here is derived from an EMBL/GenBank/DDBJ whole genome shotgun (WGS) entry which is preliminary data.</text>
</comment>
<protein>
    <submittedName>
        <fullName evidence="2">Uncharacterized protein</fullName>
    </submittedName>
</protein>
<dbReference type="VEuPathDB" id="ToxoDB:CSUI_002772"/>
<feature type="compositionally biased region" description="Basic and acidic residues" evidence="1">
    <location>
        <begin position="58"/>
        <end position="70"/>
    </location>
</feature>
<reference evidence="2 3" key="1">
    <citation type="journal article" date="2017" name="Int. J. Parasitol.">
        <title>The genome of the protozoan parasite Cystoisospora suis and a reverse vaccinology approach to identify vaccine candidates.</title>
        <authorList>
            <person name="Palmieri N."/>
            <person name="Shrestha A."/>
            <person name="Ruttkowski B."/>
            <person name="Beck T."/>
            <person name="Vogl C."/>
            <person name="Tomley F."/>
            <person name="Blake D.P."/>
            <person name="Joachim A."/>
        </authorList>
    </citation>
    <scope>NUCLEOTIDE SEQUENCE [LARGE SCALE GENOMIC DNA]</scope>
    <source>
        <strain evidence="2 3">Wien I</strain>
    </source>
</reference>
<organism evidence="2 3">
    <name type="scientific">Cystoisospora suis</name>
    <dbReference type="NCBI Taxonomy" id="483139"/>
    <lineage>
        <taxon>Eukaryota</taxon>
        <taxon>Sar</taxon>
        <taxon>Alveolata</taxon>
        <taxon>Apicomplexa</taxon>
        <taxon>Conoidasida</taxon>
        <taxon>Coccidia</taxon>
        <taxon>Eucoccidiorida</taxon>
        <taxon>Eimeriorina</taxon>
        <taxon>Sarcocystidae</taxon>
        <taxon>Cystoisospora</taxon>
    </lineage>
</organism>
<dbReference type="EMBL" id="MIGC01001157">
    <property type="protein sequence ID" value="PHJ23371.1"/>
    <property type="molecule type" value="Genomic_DNA"/>
</dbReference>
<evidence type="ECO:0000313" key="2">
    <source>
        <dbReference type="EMBL" id="PHJ23371.1"/>
    </source>
</evidence>